<dbReference type="Proteomes" id="UP000282574">
    <property type="component" value="Unassembled WGS sequence"/>
</dbReference>
<gene>
    <name evidence="2" type="ORF">DSM107010_69590</name>
</gene>
<comment type="caution">
    <text evidence="2">The sequence shown here is derived from an EMBL/GenBank/DDBJ whole genome shotgun (WGS) entry which is preliminary data.</text>
</comment>
<proteinExistence type="predicted"/>
<keyword evidence="1" id="KW-0175">Coiled coil</keyword>
<evidence type="ECO:0000256" key="1">
    <source>
        <dbReference type="SAM" id="Coils"/>
    </source>
</evidence>
<evidence type="ECO:0000313" key="2">
    <source>
        <dbReference type="EMBL" id="RUS98058.1"/>
    </source>
</evidence>
<organism evidence="2 3">
    <name type="scientific">Chroococcidiopsis cubana SAG 39.79</name>
    <dbReference type="NCBI Taxonomy" id="388085"/>
    <lineage>
        <taxon>Bacteria</taxon>
        <taxon>Bacillati</taxon>
        <taxon>Cyanobacteriota</taxon>
        <taxon>Cyanophyceae</taxon>
        <taxon>Chroococcidiopsidales</taxon>
        <taxon>Chroococcidiopsidaceae</taxon>
        <taxon>Chroococcidiopsis</taxon>
    </lineage>
</organism>
<accession>A0AB37U8X1</accession>
<protein>
    <submittedName>
        <fullName evidence="2">Uncharacterized protein</fullName>
    </submittedName>
</protein>
<name>A0AB37U8X1_9CYAN</name>
<dbReference type="AlphaFoldDB" id="A0AB37U8X1"/>
<feature type="coiled-coil region" evidence="1">
    <location>
        <begin position="69"/>
        <end position="103"/>
    </location>
</feature>
<dbReference type="RefSeq" id="WP_106166076.1">
    <property type="nucleotide sequence ID" value="NZ_RSCK01000165.1"/>
</dbReference>
<sequence>MKNELKLEDRSEELKISLLTSERIQEALAVQEIFINNELQKKSEEIKASVLASENLHLKDLLAFTIEKASNTEEQLEISSEQVITLKEELRAANKELELYQQELDACHHGMVALVEEIQELTCVKDRKHFITKSLDCL</sequence>
<reference evidence="2 3" key="1">
    <citation type="journal article" date="2019" name="Genome Biol. Evol.">
        <title>Day and night: Metabolic profiles and evolutionary relationships of six axenic non-marine cyanobacteria.</title>
        <authorList>
            <person name="Will S.E."/>
            <person name="Henke P."/>
            <person name="Boedeker C."/>
            <person name="Huang S."/>
            <person name="Brinkmann H."/>
            <person name="Rohde M."/>
            <person name="Jarek M."/>
            <person name="Friedl T."/>
            <person name="Seufert S."/>
            <person name="Schumacher M."/>
            <person name="Overmann J."/>
            <person name="Neumann-Schaal M."/>
            <person name="Petersen J."/>
        </authorList>
    </citation>
    <scope>NUCLEOTIDE SEQUENCE [LARGE SCALE GENOMIC DNA]</scope>
    <source>
        <strain evidence="2 3">SAG 39.79</strain>
    </source>
</reference>
<evidence type="ECO:0000313" key="3">
    <source>
        <dbReference type="Proteomes" id="UP000282574"/>
    </source>
</evidence>
<dbReference type="EMBL" id="RSCK01000165">
    <property type="protein sequence ID" value="RUS98058.1"/>
    <property type="molecule type" value="Genomic_DNA"/>
</dbReference>
<keyword evidence="3" id="KW-1185">Reference proteome</keyword>